<reference evidence="2" key="1">
    <citation type="submission" date="2021-03" db="EMBL/GenBank/DDBJ databases">
        <title>Chromosome level genome of the anhydrobiotic midge Polypedilum vanderplanki.</title>
        <authorList>
            <person name="Yoshida Y."/>
            <person name="Kikawada T."/>
            <person name="Gusev O."/>
        </authorList>
    </citation>
    <scope>NUCLEOTIDE SEQUENCE</scope>
    <source>
        <strain evidence="2">NIAS01</strain>
        <tissue evidence="2">Whole body or cell culture</tissue>
    </source>
</reference>
<dbReference type="SUPFAM" id="SSF52058">
    <property type="entry name" value="L domain-like"/>
    <property type="match status" value="1"/>
</dbReference>
<keyword evidence="1" id="KW-0732">Signal</keyword>
<dbReference type="InterPro" id="IPR032675">
    <property type="entry name" value="LRR_dom_sf"/>
</dbReference>
<name>A0A9J6CCJ8_POLVA</name>
<dbReference type="Pfam" id="PF13855">
    <property type="entry name" value="LRR_8"/>
    <property type="match status" value="1"/>
</dbReference>
<evidence type="ECO:0008006" key="4">
    <source>
        <dbReference type="Google" id="ProtNLM"/>
    </source>
</evidence>
<proteinExistence type="predicted"/>
<comment type="caution">
    <text evidence="2">The sequence shown here is derived from an EMBL/GenBank/DDBJ whole genome shotgun (WGS) entry which is preliminary data.</text>
</comment>
<organism evidence="2 3">
    <name type="scientific">Polypedilum vanderplanki</name>
    <name type="common">Sleeping chironomid midge</name>
    <dbReference type="NCBI Taxonomy" id="319348"/>
    <lineage>
        <taxon>Eukaryota</taxon>
        <taxon>Metazoa</taxon>
        <taxon>Ecdysozoa</taxon>
        <taxon>Arthropoda</taxon>
        <taxon>Hexapoda</taxon>
        <taxon>Insecta</taxon>
        <taxon>Pterygota</taxon>
        <taxon>Neoptera</taxon>
        <taxon>Endopterygota</taxon>
        <taxon>Diptera</taxon>
        <taxon>Nematocera</taxon>
        <taxon>Chironomoidea</taxon>
        <taxon>Chironomidae</taxon>
        <taxon>Chironominae</taxon>
        <taxon>Polypedilum</taxon>
        <taxon>Polypedilum</taxon>
    </lineage>
</organism>
<dbReference type="EMBL" id="JADBJN010000001">
    <property type="protein sequence ID" value="KAG5679645.1"/>
    <property type="molecule type" value="Genomic_DNA"/>
</dbReference>
<dbReference type="AlphaFoldDB" id="A0A9J6CCJ8"/>
<dbReference type="Gene3D" id="3.80.10.10">
    <property type="entry name" value="Ribonuclease Inhibitor"/>
    <property type="match status" value="1"/>
</dbReference>
<evidence type="ECO:0000313" key="2">
    <source>
        <dbReference type="EMBL" id="KAG5679645.1"/>
    </source>
</evidence>
<keyword evidence="3" id="KW-1185">Reference proteome</keyword>
<feature type="signal peptide" evidence="1">
    <location>
        <begin position="1"/>
        <end position="19"/>
    </location>
</feature>
<evidence type="ECO:0000256" key="1">
    <source>
        <dbReference type="SAM" id="SignalP"/>
    </source>
</evidence>
<dbReference type="OrthoDB" id="7783855at2759"/>
<protein>
    <recommendedName>
        <fullName evidence="4">Leucine-rich immune protein (Short)</fullName>
    </recommendedName>
</protein>
<feature type="chain" id="PRO_5039935479" description="Leucine-rich immune protein (Short)" evidence="1">
    <location>
        <begin position="20"/>
        <end position="286"/>
    </location>
</feature>
<gene>
    <name evidence="2" type="ORF">PVAND_009202</name>
</gene>
<sequence>MKFISLAILFCYFSTFSVGNTVTIECFYTMKEGYWQINREEYQCYVVNYQDFNGSRVTIDKAVGNHTDGMTDDDVKFFTIQFTNLKYFPRNLENVFKNLELIFIYDSKLVEITSEDLRPFPKLKYFFLEGNPIEVIKEDLFIHNPELEVLYFAYTKISHIDLNALSHLDKLRAFRFHNKVCKFDKNEVETRSEVLKIVEKIEQGQCQSPKYTTTTENPLISLINQINQKIEKEQEENKKFKEDFYARERGNNLLAEKLMLKEEQLKIMNFKLEQCNAKLKEKSTTN</sequence>
<evidence type="ECO:0000313" key="3">
    <source>
        <dbReference type="Proteomes" id="UP001107558"/>
    </source>
</evidence>
<accession>A0A9J6CCJ8</accession>
<dbReference type="Proteomes" id="UP001107558">
    <property type="component" value="Chromosome 1"/>
</dbReference>
<dbReference type="InterPro" id="IPR001611">
    <property type="entry name" value="Leu-rich_rpt"/>
</dbReference>